<dbReference type="SUPFAM" id="SSF51735">
    <property type="entry name" value="NAD(P)-binding Rossmann-fold domains"/>
    <property type="match status" value="1"/>
</dbReference>
<dbReference type="PANTHER" id="PTHR44013">
    <property type="entry name" value="ZINC-TYPE ALCOHOL DEHYDROGENASE-LIKE PROTEIN C16A3.02C"/>
    <property type="match status" value="1"/>
</dbReference>
<protein>
    <recommendedName>
        <fullName evidence="1">Alcohol dehydrogenase-like C-terminal domain-containing protein</fullName>
    </recommendedName>
</protein>
<dbReference type="PANTHER" id="PTHR44013:SF1">
    <property type="entry name" value="ZINC-TYPE ALCOHOL DEHYDROGENASE-LIKE PROTEIN C16A3.02C"/>
    <property type="match status" value="1"/>
</dbReference>
<dbReference type="Gene3D" id="3.90.180.10">
    <property type="entry name" value="Medium-chain alcohol dehydrogenases, catalytic domain"/>
    <property type="match status" value="1"/>
</dbReference>
<evidence type="ECO:0000313" key="2">
    <source>
        <dbReference type="EMBL" id="KAK5632666.1"/>
    </source>
</evidence>
<dbReference type="CDD" id="cd08267">
    <property type="entry name" value="MDR1"/>
    <property type="match status" value="1"/>
</dbReference>
<name>A0AAN7UV80_9PEZI</name>
<dbReference type="InterPro" id="IPR013149">
    <property type="entry name" value="ADH-like_C"/>
</dbReference>
<gene>
    <name evidence="2" type="ORF">RRF57_008380</name>
</gene>
<evidence type="ECO:0000313" key="3">
    <source>
        <dbReference type="Proteomes" id="UP001305414"/>
    </source>
</evidence>
<keyword evidence="3" id="KW-1185">Reference proteome</keyword>
<dbReference type="EMBL" id="JAWHQM010000026">
    <property type="protein sequence ID" value="KAK5632666.1"/>
    <property type="molecule type" value="Genomic_DNA"/>
</dbReference>
<sequence length="257" mass="26841">MDYAGVVEEVGAKINNNNNNTTTQSKGGMSYKPGDKVFGKVENTAFGTLAEYIQPSPSGCVPLPPSVSPASASTLGTAAQTAYQTLIPYITPGAGDEVFINGGSGGVGTFAIQIAAKCLGCVVTTSCSTRNTSLCTSLGATTALDYTTTNVTSSLRSRGRVFKLVVDCVGGSPHDLYTAADDYMVPSGTFVQIGGDFSPSAFCADGVAGSAAWFPRRREARIQVPCNEDEARGFDPARAVDGRGQDRGCYRWRCLPL</sequence>
<dbReference type="Pfam" id="PF00107">
    <property type="entry name" value="ADH_zinc_N"/>
    <property type="match status" value="1"/>
</dbReference>
<reference evidence="2 3" key="1">
    <citation type="submission" date="2023-10" db="EMBL/GenBank/DDBJ databases">
        <title>Draft genome sequence of Xylaria bambusicola isolate GMP-LS, the root and basal stem rot pathogen of sugarcane in Indonesia.</title>
        <authorList>
            <person name="Selvaraj P."/>
            <person name="Muralishankar V."/>
            <person name="Muruganantham S."/>
            <person name="Sp S."/>
            <person name="Haryani S."/>
            <person name="Lau K.J.X."/>
            <person name="Naqvi N.I."/>
        </authorList>
    </citation>
    <scope>NUCLEOTIDE SEQUENCE [LARGE SCALE GENOMIC DNA]</scope>
    <source>
        <strain evidence="2">GMP-LS</strain>
    </source>
</reference>
<proteinExistence type="predicted"/>
<evidence type="ECO:0000259" key="1">
    <source>
        <dbReference type="Pfam" id="PF00107"/>
    </source>
</evidence>
<dbReference type="Gene3D" id="3.40.50.720">
    <property type="entry name" value="NAD(P)-binding Rossmann-like Domain"/>
    <property type="match status" value="1"/>
</dbReference>
<dbReference type="InterPro" id="IPR052733">
    <property type="entry name" value="Chloroplast_QOR"/>
</dbReference>
<dbReference type="AlphaFoldDB" id="A0AAN7UV80"/>
<dbReference type="SUPFAM" id="SSF50129">
    <property type="entry name" value="GroES-like"/>
    <property type="match status" value="1"/>
</dbReference>
<organism evidence="2 3">
    <name type="scientific">Xylaria bambusicola</name>
    <dbReference type="NCBI Taxonomy" id="326684"/>
    <lineage>
        <taxon>Eukaryota</taxon>
        <taxon>Fungi</taxon>
        <taxon>Dikarya</taxon>
        <taxon>Ascomycota</taxon>
        <taxon>Pezizomycotina</taxon>
        <taxon>Sordariomycetes</taxon>
        <taxon>Xylariomycetidae</taxon>
        <taxon>Xylariales</taxon>
        <taxon>Xylariaceae</taxon>
        <taxon>Xylaria</taxon>
    </lineage>
</organism>
<comment type="caution">
    <text evidence="2">The sequence shown here is derived from an EMBL/GenBank/DDBJ whole genome shotgun (WGS) entry which is preliminary data.</text>
</comment>
<dbReference type="InterPro" id="IPR011032">
    <property type="entry name" value="GroES-like_sf"/>
</dbReference>
<accession>A0AAN7UV80</accession>
<feature type="domain" description="Alcohol dehydrogenase-like C-terminal" evidence="1">
    <location>
        <begin position="106"/>
        <end position="197"/>
    </location>
</feature>
<dbReference type="Proteomes" id="UP001305414">
    <property type="component" value="Unassembled WGS sequence"/>
</dbReference>
<dbReference type="InterPro" id="IPR036291">
    <property type="entry name" value="NAD(P)-bd_dom_sf"/>
</dbReference>